<protein>
    <submittedName>
        <fullName evidence="2">Uncharacterized protein</fullName>
    </submittedName>
</protein>
<feature type="region of interest" description="Disordered" evidence="1">
    <location>
        <begin position="84"/>
        <end position="106"/>
    </location>
</feature>
<evidence type="ECO:0000313" key="2">
    <source>
        <dbReference type="EMBL" id="KAI1705251.1"/>
    </source>
</evidence>
<dbReference type="AlphaFoldDB" id="A0AAD4MTZ6"/>
<reference evidence="2" key="1">
    <citation type="submission" date="2022-01" db="EMBL/GenBank/DDBJ databases">
        <title>Genome Sequence Resource for Two Populations of Ditylenchus destructor, the Migratory Endoparasitic Phytonematode.</title>
        <authorList>
            <person name="Zhang H."/>
            <person name="Lin R."/>
            <person name="Xie B."/>
        </authorList>
    </citation>
    <scope>NUCLEOTIDE SEQUENCE</scope>
    <source>
        <strain evidence="2">BazhouSP</strain>
    </source>
</reference>
<organism evidence="2 3">
    <name type="scientific">Ditylenchus destructor</name>
    <dbReference type="NCBI Taxonomy" id="166010"/>
    <lineage>
        <taxon>Eukaryota</taxon>
        <taxon>Metazoa</taxon>
        <taxon>Ecdysozoa</taxon>
        <taxon>Nematoda</taxon>
        <taxon>Chromadorea</taxon>
        <taxon>Rhabditida</taxon>
        <taxon>Tylenchina</taxon>
        <taxon>Tylenchomorpha</taxon>
        <taxon>Sphaerularioidea</taxon>
        <taxon>Anguinidae</taxon>
        <taxon>Anguininae</taxon>
        <taxon>Ditylenchus</taxon>
    </lineage>
</organism>
<sequence length="106" mass="12238">MSANIRFITAVLVAIFLLILPDGFICPRNSYRPRRIYGTGRWDLEPTSAVAYWSRVSSRTGQIIYLNSKREIIKNYHPNIEIQPVSPEVTPQSSHDTEYVYETPNH</sequence>
<accession>A0AAD4MTZ6</accession>
<dbReference type="Proteomes" id="UP001201812">
    <property type="component" value="Unassembled WGS sequence"/>
</dbReference>
<evidence type="ECO:0000256" key="1">
    <source>
        <dbReference type="SAM" id="MobiDB-lite"/>
    </source>
</evidence>
<dbReference type="EMBL" id="JAKKPZ010000058">
    <property type="protein sequence ID" value="KAI1705251.1"/>
    <property type="molecule type" value="Genomic_DNA"/>
</dbReference>
<gene>
    <name evidence="2" type="ORF">DdX_13719</name>
</gene>
<evidence type="ECO:0000313" key="3">
    <source>
        <dbReference type="Proteomes" id="UP001201812"/>
    </source>
</evidence>
<name>A0AAD4MTZ6_9BILA</name>
<proteinExistence type="predicted"/>
<keyword evidence="3" id="KW-1185">Reference proteome</keyword>
<comment type="caution">
    <text evidence="2">The sequence shown here is derived from an EMBL/GenBank/DDBJ whole genome shotgun (WGS) entry which is preliminary data.</text>
</comment>